<keyword evidence="1" id="KW-0472">Membrane</keyword>
<sequence>MNHPEVTDQALSILRSGENFQWYIMMGLAFVAYVYLTEIRNGNWKVVAAGFSYYMVHWFVEIVNGLIQHFSGHALWTVPSGTSFLLLIGVGAELSLMFMVSGLALSKLLPEDPKLKVFGINNRVLYVVANAAFYSVFEIFLVNTPAFAWVYPWWGAFPVFLTVYIPFFAVSAWCHDAQPAIQRRVILSLFLLNAAMLTVFAGVLKWI</sequence>
<organism evidence="2 3">
    <name type="scientific">Desulfoluna limicola</name>
    <dbReference type="NCBI Taxonomy" id="2810562"/>
    <lineage>
        <taxon>Bacteria</taxon>
        <taxon>Pseudomonadati</taxon>
        <taxon>Thermodesulfobacteriota</taxon>
        <taxon>Desulfobacteria</taxon>
        <taxon>Desulfobacterales</taxon>
        <taxon>Desulfolunaceae</taxon>
        <taxon>Desulfoluna</taxon>
    </lineage>
</organism>
<feature type="transmembrane region" description="Helical" evidence="1">
    <location>
        <begin position="153"/>
        <end position="173"/>
    </location>
</feature>
<keyword evidence="1" id="KW-1133">Transmembrane helix</keyword>
<dbReference type="EMBL" id="AP024488">
    <property type="protein sequence ID" value="BCS97919.1"/>
    <property type="molecule type" value="Genomic_DNA"/>
</dbReference>
<accession>A0ABM7PKP1</accession>
<protein>
    <submittedName>
        <fullName evidence="2">Uncharacterized protein</fullName>
    </submittedName>
</protein>
<keyword evidence="3" id="KW-1185">Reference proteome</keyword>
<gene>
    <name evidence="2" type="ORF">DSLASN_35510</name>
</gene>
<dbReference type="RefSeq" id="WP_236889331.1">
    <property type="nucleotide sequence ID" value="NZ_AP024488.1"/>
</dbReference>
<dbReference type="Proteomes" id="UP001320148">
    <property type="component" value="Chromosome"/>
</dbReference>
<reference evidence="2 3" key="1">
    <citation type="submission" date="2021-02" db="EMBL/GenBank/DDBJ databases">
        <title>Complete genome of Desulfoluna sp. strain ASN36.</title>
        <authorList>
            <person name="Takahashi A."/>
            <person name="Kojima H."/>
            <person name="Fukui M."/>
        </authorList>
    </citation>
    <scope>NUCLEOTIDE SEQUENCE [LARGE SCALE GENOMIC DNA]</scope>
    <source>
        <strain evidence="2 3">ASN36</strain>
    </source>
</reference>
<evidence type="ECO:0000313" key="3">
    <source>
        <dbReference type="Proteomes" id="UP001320148"/>
    </source>
</evidence>
<feature type="transmembrane region" description="Helical" evidence="1">
    <location>
        <begin position="185"/>
        <end position="204"/>
    </location>
</feature>
<feature type="transmembrane region" description="Helical" evidence="1">
    <location>
        <begin position="83"/>
        <end position="105"/>
    </location>
</feature>
<name>A0ABM7PKP1_9BACT</name>
<keyword evidence="1" id="KW-0812">Transmembrane</keyword>
<evidence type="ECO:0000313" key="2">
    <source>
        <dbReference type="EMBL" id="BCS97919.1"/>
    </source>
</evidence>
<feature type="transmembrane region" description="Helical" evidence="1">
    <location>
        <begin position="51"/>
        <end position="71"/>
    </location>
</feature>
<proteinExistence type="predicted"/>
<feature type="transmembrane region" description="Helical" evidence="1">
    <location>
        <begin position="20"/>
        <end position="39"/>
    </location>
</feature>
<feature type="transmembrane region" description="Helical" evidence="1">
    <location>
        <begin position="125"/>
        <end position="147"/>
    </location>
</feature>
<evidence type="ECO:0000256" key="1">
    <source>
        <dbReference type="SAM" id="Phobius"/>
    </source>
</evidence>